<keyword evidence="2" id="KW-1185">Reference proteome</keyword>
<name>A0ABR2XA25_9PEZI</name>
<protein>
    <submittedName>
        <fullName evidence="1">Uncharacterized protein</fullName>
    </submittedName>
</protein>
<comment type="caution">
    <text evidence="1">The sequence shown here is derived from an EMBL/GenBank/DDBJ whole genome shotgun (WGS) entry which is preliminary data.</text>
</comment>
<evidence type="ECO:0000313" key="2">
    <source>
        <dbReference type="Proteomes" id="UP001465668"/>
    </source>
</evidence>
<dbReference type="Proteomes" id="UP001465668">
    <property type="component" value="Unassembled WGS sequence"/>
</dbReference>
<reference evidence="1 2" key="1">
    <citation type="submission" date="2024-02" db="EMBL/GenBank/DDBJ databases">
        <title>First draft genome assembly of two strains of Seiridium cardinale.</title>
        <authorList>
            <person name="Emiliani G."/>
            <person name="Scali E."/>
        </authorList>
    </citation>
    <scope>NUCLEOTIDE SEQUENCE [LARGE SCALE GENOMIC DNA]</scope>
    <source>
        <strain evidence="1 2">BM-138-000479</strain>
    </source>
</reference>
<sequence>MALPQSQCCRVIHRQLRSPCDGSLIPESALASAFEQLCSVSRGTSRRNGSNVPGPLESRRRMGKRHMGELNFGHMNAPAPFWEIANAVDLTQWRWAPPTSFENRHSQREADSQPFLASIQSWLARASNSPSTPLGTTAQEDIQETCIPQVVAMEAVAQASPTGSMRSVNRAVTTPLRRLPSEHMSRIMEEADELMRQGLSTIFSRNIANGSSSQNLALDSFCDRLKTAIARGTTSRDVLRIFLNRITKETYGATDASGYGLSKKHYGSQLLRVYTAVLDGLCADSQGRHEHFDHYHSVYATLLDKTAQLEINSLRLFQRIMANVPAESIWRCKNEIASNIHASLAALSRPVAFSHRVVDGKERANIIRQVNKMAGSLRNLSSETPFQRNILERITQRLAAQQEMGSEGEEQCSSELLRFSWLHMLARLPQVETGYLASACNALDSSPSIEPLAQRQICELFLARINSRYSVKDVAGLYNLLKVSSESYCYAAISYRLWTTGQQRYVKMLANLLRRLGRQQDVRHVVYGLRNKVHNESKPLANIAIGLGHPQLALWVYIRYHQSRWKSRKFWNTAFAQETLDKLLEFREMKSEKLLDALRIFPRSDWSRRHTRLESMAPAQGNPDPHARRKPRILPQRRVRQTEKIASALARARYLSERTALARISCCIKFLQSHNASIPPQVLRALFDIVTRDLAAGKPGRTARLKWFLSLLLKETDTKNVLEVGRALLKWRGLLYPAHPETAA</sequence>
<organism evidence="1 2">
    <name type="scientific">Seiridium cardinale</name>
    <dbReference type="NCBI Taxonomy" id="138064"/>
    <lineage>
        <taxon>Eukaryota</taxon>
        <taxon>Fungi</taxon>
        <taxon>Dikarya</taxon>
        <taxon>Ascomycota</taxon>
        <taxon>Pezizomycotina</taxon>
        <taxon>Sordariomycetes</taxon>
        <taxon>Xylariomycetidae</taxon>
        <taxon>Amphisphaeriales</taxon>
        <taxon>Sporocadaceae</taxon>
        <taxon>Seiridium</taxon>
    </lineage>
</organism>
<dbReference type="EMBL" id="JARVKM010000089">
    <property type="protein sequence ID" value="KAK9770641.1"/>
    <property type="molecule type" value="Genomic_DNA"/>
</dbReference>
<proteinExistence type="predicted"/>
<gene>
    <name evidence="1" type="ORF">SCAR479_12717</name>
</gene>
<evidence type="ECO:0000313" key="1">
    <source>
        <dbReference type="EMBL" id="KAK9770641.1"/>
    </source>
</evidence>
<accession>A0ABR2XA25</accession>